<evidence type="ECO:0000256" key="3">
    <source>
        <dbReference type="ARBA" id="ARBA00015150"/>
    </source>
</evidence>
<evidence type="ECO:0000313" key="11">
    <source>
        <dbReference type="Proteomes" id="UP000250572"/>
    </source>
</evidence>
<accession>A0A315VSS7</accession>
<dbReference type="GO" id="GO:0030154">
    <property type="term" value="P:cell differentiation"/>
    <property type="evidence" value="ECO:0007669"/>
    <property type="project" value="UniProtKB-KW"/>
</dbReference>
<dbReference type="EMBL" id="NHOQ01001156">
    <property type="protein sequence ID" value="PWA26632.1"/>
    <property type="molecule type" value="Genomic_DNA"/>
</dbReference>
<dbReference type="PANTHER" id="PTHR15196">
    <property type="entry name" value="CILIARY NEUROTROPHIC FACTOR"/>
    <property type="match status" value="1"/>
</dbReference>
<comment type="function">
    <text evidence="9">CNTF is a survival factor for various neuronal cell types. Seems to prevent the degeneration of motor axons after axotomy.</text>
</comment>
<dbReference type="GO" id="GO:0008083">
    <property type="term" value="F:growth factor activity"/>
    <property type="evidence" value="ECO:0007669"/>
    <property type="project" value="UniProtKB-KW"/>
</dbReference>
<dbReference type="SUPFAM" id="SSF47266">
    <property type="entry name" value="4-helical cytokines"/>
    <property type="match status" value="1"/>
</dbReference>
<comment type="similarity">
    <text evidence="2">Belongs to the CNTF family.</text>
</comment>
<name>A0A315VSS7_GAMAF</name>
<evidence type="ECO:0000256" key="2">
    <source>
        <dbReference type="ARBA" id="ARBA00007988"/>
    </source>
</evidence>
<comment type="subcellular location">
    <subcellularLocation>
        <location evidence="1">Cytoplasm</location>
    </subcellularLocation>
</comment>
<evidence type="ECO:0000256" key="8">
    <source>
        <dbReference type="ARBA" id="ARBA00023030"/>
    </source>
</evidence>
<gene>
    <name evidence="10" type="ORF">CCH79_00000886</name>
</gene>
<dbReference type="GO" id="GO:0070120">
    <property type="term" value="P:ciliary neurotrophic factor-mediated signaling pathway"/>
    <property type="evidence" value="ECO:0007669"/>
    <property type="project" value="InterPro"/>
</dbReference>
<sequence>MSPKFTKYFNRRNLITLKFLVAIEPDCSRPTRLSSEVGTDFVPQYQPRVLSNGTLLCFLLLVVVDSTKNVAAARNQECSHDLHQTLQLTRLVHKGTGDLIKQYKTSQGEMAELLCKASVSGIPDPNISGLEPSEKTASMYAQLQAFAPHLKRVYEQQTDLQPPKNPLLILLNTVINQSGMLTRRINNFYHKVFPNLPLPEPAGGSTTLPPPQNIFQQKVYGCVVLTTYKKLLTNMSKNMRTLRSKVCRKAPAKSLPKRGATEPLPNPVCSAHSSFASGLPINSHQLFHPYTANMNPSSMMLPPPIFHNEDDPGLPPVFGFVWRPSSSHPPAGSDGYFRNTRCYDDTVLKTTRQRWQVDGIQLLFITTNLQAFFLPPLLLPFLRSVGVTELLWCQHLTFICSSSCQYRRIYQILPLLVTSPQGSFWELQKRLAVRGVSVCFILPCLPVALLSSRTGDRNNFTEKAALQFRGTRVDPET</sequence>
<dbReference type="GO" id="GO:0007399">
    <property type="term" value="P:nervous system development"/>
    <property type="evidence" value="ECO:0007669"/>
    <property type="project" value="UniProtKB-KW"/>
</dbReference>
<evidence type="ECO:0000256" key="9">
    <source>
        <dbReference type="ARBA" id="ARBA00025427"/>
    </source>
</evidence>
<organism evidence="10 11">
    <name type="scientific">Gambusia affinis</name>
    <name type="common">Western mosquitofish</name>
    <name type="synonym">Heterandria affinis</name>
    <dbReference type="NCBI Taxonomy" id="33528"/>
    <lineage>
        <taxon>Eukaryota</taxon>
        <taxon>Metazoa</taxon>
        <taxon>Chordata</taxon>
        <taxon>Craniata</taxon>
        <taxon>Vertebrata</taxon>
        <taxon>Euteleostomi</taxon>
        <taxon>Actinopterygii</taxon>
        <taxon>Neopterygii</taxon>
        <taxon>Teleostei</taxon>
        <taxon>Neoteleostei</taxon>
        <taxon>Acanthomorphata</taxon>
        <taxon>Ovalentaria</taxon>
        <taxon>Atherinomorphae</taxon>
        <taxon>Cyprinodontiformes</taxon>
        <taxon>Poeciliidae</taxon>
        <taxon>Poeciliinae</taxon>
        <taxon>Gambusia</taxon>
    </lineage>
</organism>
<dbReference type="PANTHER" id="PTHR15196:SF0">
    <property type="entry name" value="CILIARY NEUROTROPHIC FACTOR"/>
    <property type="match status" value="1"/>
</dbReference>
<reference evidence="10 11" key="1">
    <citation type="journal article" date="2018" name="G3 (Bethesda)">
        <title>A High-Quality Reference Genome for the Invasive Mosquitofish Gambusia affinis Using a Chicago Library.</title>
        <authorList>
            <person name="Hoffberg S.L."/>
            <person name="Troendle N.J."/>
            <person name="Glenn T.C."/>
            <person name="Mahmud O."/>
            <person name="Louha S."/>
            <person name="Chalopin D."/>
            <person name="Bennetzen J.L."/>
            <person name="Mauricio R."/>
        </authorList>
    </citation>
    <scope>NUCLEOTIDE SEQUENCE [LARGE SCALE GENOMIC DNA]</scope>
    <source>
        <strain evidence="10">NE01/NJP1002.9</strain>
        <tissue evidence="10">Muscle</tissue>
    </source>
</reference>
<protein>
    <recommendedName>
        <fullName evidence="3">Ciliary neurotrophic factor</fullName>
    </recommendedName>
</protein>
<evidence type="ECO:0000256" key="7">
    <source>
        <dbReference type="ARBA" id="ARBA00022902"/>
    </source>
</evidence>
<comment type="caution">
    <text evidence="10">The sequence shown here is derived from an EMBL/GenBank/DDBJ whole genome shotgun (WGS) entry which is preliminary data.</text>
</comment>
<keyword evidence="7" id="KW-0524">Neurogenesis</keyword>
<keyword evidence="11" id="KW-1185">Reference proteome</keyword>
<feature type="non-terminal residue" evidence="10">
    <location>
        <position position="477"/>
    </location>
</feature>
<evidence type="ECO:0000256" key="4">
    <source>
        <dbReference type="ARBA" id="ARBA00022473"/>
    </source>
</evidence>
<dbReference type="GO" id="GO:0005127">
    <property type="term" value="F:ciliary neurotrophic factor receptor binding"/>
    <property type="evidence" value="ECO:0007669"/>
    <property type="project" value="InterPro"/>
</dbReference>
<dbReference type="InterPro" id="IPR009079">
    <property type="entry name" value="4_helix_cytokine-like_core"/>
</dbReference>
<proteinExistence type="inferred from homology"/>
<keyword evidence="4" id="KW-0217">Developmental protein</keyword>
<evidence type="ECO:0000256" key="6">
    <source>
        <dbReference type="ARBA" id="ARBA00022782"/>
    </source>
</evidence>
<keyword evidence="8" id="KW-0339">Growth factor</keyword>
<evidence type="ECO:0000256" key="1">
    <source>
        <dbReference type="ARBA" id="ARBA00004496"/>
    </source>
</evidence>
<evidence type="ECO:0000313" key="10">
    <source>
        <dbReference type="EMBL" id="PWA26632.1"/>
    </source>
</evidence>
<dbReference type="STRING" id="33528.ENSGAFP00000013402"/>
<keyword evidence="5" id="KW-0963">Cytoplasm</keyword>
<dbReference type="InterPro" id="IPR000151">
    <property type="entry name" value="Ciliary_neurotrophic_fac_CNTF"/>
</dbReference>
<dbReference type="Proteomes" id="UP000250572">
    <property type="component" value="Unassembled WGS sequence"/>
</dbReference>
<evidence type="ECO:0000256" key="5">
    <source>
        <dbReference type="ARBA" id="ARBA00022490"/>
    </source>
</evidence>
<keyword evidence="6" id="KW-0221">Differentiation</keyword>
<dbReference type="GO" id="GO:0005737">
    <property type="term" value="C:cytoplasm"/>
    <property type="evidence" value="ECO:0007669"/>
    <property type="project" value="UniProtKB-SubCell"/>
</dbReference>
<dbReference type="GO" id="GO:0043524">
    <property type="term" value="P:negative regulation of neuron apoptotic process"/>
    <property type="evidence" value="ECO:0007669"/>
    <property type="project" value="InterPro"/>
</dbReference>
<dbReference type="Gene3D" id="1.20.1250.10">
    <property type="match status" value="1"/>
</dbReference>
<dbReference type="AlphaFoldDB" id="A0A315VSS7"/>